<comment type="caution">
    <text evidence="2">The sequence shown here is derived from an EMBL/GenBank/DDBJ whole genome shotgun (WGS) entry which is preliminary data.</text>
</comment>
<sequence length="354" mass="40947">MIKLAEGQVLENYDKLLTYDRQSGWFSSSDVIAVDLELSQFPSSSFQFGFPKGSTIFVGDVLWFQVESDTVFSYPLKSFLDKFELKDKAKISILRKGITKDEVVIRKGFFAKSSEVHSLDIVENSLEERKVSSFYDFYFTALMVIMLLVALYKLIYPLVLKYIVDPQSLFTAEDFSESNALQKFFTLDIIFFILIINLLLALVMMVGIKETGWSKSLQFTIEGKPNELFFYWLVITLLLFVATILKFLFIKFITFVYDLGKKEFSHFFYLLRIVSILLLVLTLIITLVALNSPESMNSVLQYSLYIAFWAYIIGVFFLMLIMMNKVSFNNYHLFAYICTAELVPFLIISKFIIG</sequence>
<feature type="transmembrane region" description="Helical" evidence="1">
    <location>
        <begin position="184"/>
        <end position="208"/>
    </location>
</feature>
<feature type="transmembrane region" description="Helical" evidence="1">
    <location>
        <begin position="333"/>
        <end position="353"/>
    </location>
</feature>
<evidence type="ECO:0000256" key="1">
    <source>
        <dbReference type="SAM" id="Phobius"/>
    </source>
</evidence>
<keyword evidence="3" id="KW-1185">Reference proteome</keyword>
<organism evidence="2 3">
    <name type="scientific">Belliella kenyensis</name>
    <dbReference type="NCBI Taxonomy" id="1472724"/>
    <lineage>
        <taxon>Bacteria</taxon>
        <taxon>Pseudomonadati</taxon>
        <taxon>Bacteroidota</taxon>
        <taxon>Cytophagia</taxon>
        <taxon>Cytophagales</taxon>
        <taxon>Cyclobacteriaceae</taxon>
        <taxon>Belliella</taxon>
    </lineage>
</organism>
<dbReference type="Pfam" id="PF14093">
    <property type="entry name" value="DUF4271"/>
    <property type="match status" value="1"/>
</dbReference>
<dbReference type="EMBL" id="JBHSAV010000093">
    <property type="protein sequence ID" value="MFC3978234.1"/>
    <property type="molecule type" value="Genomic_DNA"/>
</dbReference>
<reference evidence="3" key="1">
    <citation type="journal article" date="2019" name="Int. J. Syst. Evol. Microbiol.">
        <title>The Global Catalogue of Microorganisms (GCM) 10K type strain sequencing project: providing services to taxonomists for standard genome sequencing and annotation.</title>
        <authorList>
            <consortium name="The Broad Institute Genomics Platform"/>
            <consortium name="The Broad Institute Genome Sequencing Center for Infectious Disease"/>
            <person name="Wu L."/>
            <person name="Ma J."/>
        </authorList>
    </citation>
    <scope>NUCLEOTIDE SEQUENCE [LARGE SCALE GENOMIC DNA]</scope>
    <source>
        <strain evidence="3">CECT 8551</strain>
    </source>
</reference>
<evidence type="ECO:0000313" key="3">
    <source>
        <dbReference type="Proteomes" id="UP001595766"/>
    </source>
</evidence>
<gene>
    <name evidence="2" type="ORF">ACFOUP_17755</name>
</gene>
<feature type="transmembrane region" description="Helical" evidence="1">
    <location>
        <begin position="269"/>
        <end position="290"/>
    </location>
</feature>
<name>A0ABV8EQA3_9BACT</name>
<feature type="transmembrane region" description="Helical" evidence="1">
    <location>
        <begin position="302"/>
        <end position="321"/>
    </location>
</feature>
<keyword evidence="1" id="KW-0472">Membrane</keyword>
<evidence type="ECO:0000313" key="2">
    <source>
        <dbReference type="EMBL" id="MFC3978234.1"/>
    </source>
</evidence>
<keyword evidence="1" id="KW-0812">Transmembrane</keyword>
<dbReference type="InterPro" id="IPR025367">
    <property type="entry name" value="DUF4271"/>
</dbReference>
<dbReference type="RefSeq" id="WP_241295707.1">
    <property type="nucleotide sequence ID" value="NZ_JAKZGR010000010.1"/>
</dbReference>
<protein>
    <submittedName>
        <fullName evidence="2">DUF4271 domain-containing protein</fullName>
    </submittedName>
</protein>
<keyword evidence="1" id="KW-1133">Transmembrane helix</keyword>
<accession>A0ABV8EQA3</accession>
<proteinExistence type="predicted"/>
<dbReference type="Proteomes" id="UP001595766">
    <property type="component" value="Unassembled WGS sequence"/>
</dbReference>
<feature type="transmembrane region" description="Helical" evidence="1">
    <location>
        <begin position="229"/>
        <end position="249"/>
    </location>
</feature>
<feature type="transmembrane region" description="Helical" evidence="1">
    <location>
        <begin position="137"/>
        <end position="164"/>
    </location>
</feature>